<keyword evidence="1" id="KW-1133">Transmembrane helix</keyword>
<gene>
    <name evidence="2" type="ORF">Dsin_004116</name>
</gene>
<dbReference type="PANTHER" id="PTHR33975">
    <property type="entry name" value="MYELIN-ASSOCIATED OLIGODENDROCYTE BASIC PROTEIN"/>
    <property type="match status" value="1"/>
</dbReference>
<organism evidence="2 3">
    <name type="scientific">Dipteronia sinensis</name>
    <dbReference type="NCBI Taxonomy" id="43782"/>
    <lineage>
        <taxon>Eukaryota</taxon>
        <taxon>Viridiplantae</taxon>
        <taxon>Streptophyta</taxon>
        <taxon>Embryophyta</taxon>
        <taxon>Tracheophyta</taxon>
        <taxon>Spermatophyta</taxon>
        <taxon>Magnoliopsida</taxon>
        <taxon>eudicotyledons</taxon>
        <taxon>Gunneridae</taxon>
        <taxon>Pentapetalae</taxon>
        <taxon>rosids</taxon>
        <taxon>malvids</taxon>
        <taxon>Sapindales</taxon>
        <taxon>Sapindaceae</taxon>
        <taxon>Hippocastanoideae</taxon>
        <taxon>Acereae</taxon>
        <taxon>Dipteronia</taxon>
    </lineage>
</organism>
<evidence type="ECO:0000313" key="3">
    <source>
        <dbReference type="Proteomes" id="UP001281410"/>
    </source>
</evidence>
<sequence>MATTSKLNNNLLLLSSKRTQNLRRSLCRFKSLKFGANSNFPNSTSSAPIINNVAVSIYSDSSQQPKFSFKRAAASDEVKSSGSTNKKNLFDAIKNNALNLLKSKVKVAAALIILGMMMINGHKPKPALALAFPGQGGNLFSASSSSSLAASSSPRGCLLCSHGCIFCADQPTTKDRSTMDSDMKFLMFAIHFIICLAMAAFVFLVVVLVDLFFTSTIKIQLGLLDSEDLQRDLNFIEQTLNKSSYSAWPSVLEDAIKVLDWHSNNCLFSYSSGNILWENDGNKFYSQLLYKERTKFDKKRPIYLRNMNTEGITSCIQADEFKNTYTVVTLLVAFSGRHKLPTICKRGDLDRVLKKLKSYNSKTKLKDVDLVWVPRKGNEIMSLEQLKKNYPQLGPFSSANNSLTLDKFNNLLTVCVGFDVVWEIITYFISLKK</sequence>
<evidence type="ECO:0000256" key="1">
    <source>
        <dbReference type="SAM" id="Phobius"/>
    </source>
</evidence>
<dbReference type="PANTHER" id="PTHR33975:SF2">
    <property type="entry name" value="MYELIN-ASSOCIATED OLIGODENDROCYTE BASIC PROTEIN"/>
    <property type="match status" value="1"/>
</dbReference>
<dbReference type="GO" id="GO:0009507">
    <property type="term" value="C:chloroplast"/>
    <property type="evidence" value="ECO:0007669"/>
    <property type="project" value="TreeGrafter"/>
</dbReference>
<keyword evidence="3" id="KW-1185">Reference proteome</keyword>
<dbReference type="AlphaFoldDB" id="A0AAE0BAE2"/>
<proteinExistence type="predicted"/>
<dbReference type="Proteomes" id="UP001281410">
    <property type="component" value="Unassembled WGS sequence"/>
</dbReference>
<evidence type="ECO:0000313" key="2">
    <source>
        <dbReference type="EMBL" id="KAK3232235.1"/>
    </source>
</evidence>
<dbReference type="Pfam" id="PF07466">
    <property type="entry name" value="DUF1517"/>
    <property type="match status" value="1"/>
</dbReference>
<dbReference type="EMBL" id="JANJYJ010000001">
    <property type="protein sequence ID" value="KAK3232235.1"/>
    <property type="molecule type" value="Genomic_DNA"/>
</dbReference>
<protein>
    <recommendedName>
        <fullName evidence="4">Transmembrane protein</fullName>
    </recommendedName>
</protein>
<keyword evidence="1" id="KW-0812">Transmembrane</keyword>
<dbReference type="InterPro" id="IPR053023">
    <property type="entry name" value="FLAP_modulator"/>
</dbReference>
<feature type="transmembrane region" description="Helical" evidence="1">
    <location>
        <begin position="185"/>
        <end position="213"/>
    </location>
</feature>
<comment type="caution">
    <text evidence="2">The sequence shown here is derived from an EMBL/GenBank/DDBJ whole genome shotgun (WGS) entry which is preliminary data.</text>
</comment>
<evidence type="ECO:0008006" key="4">
    <source>
        <dbReference type="Google" id="ProtNLM"/>
    </source>
</evidence>
<name>A0AAE0BAE2_9ROSI</name>
<dbReference type="InterPro" id="IPR010903">
    <property type="entry name" value="DUF1517"/>
</dbReference>
<reference evidence="2" key="1">
    <citation type="journal article" date="2023" name="Plant J.">
        <title>Genome sequences and population genomics provide insights into the demographic history, inbreeding, and mutation load of two 'living fossil' tree species of Dipteronia.</title>
        <authorList>
            <person name="Feng Y."/>
            <person name="Comes H.P."/>
            <person name="Chen J."/>
            <person name="Zhu S."/>
            <person name="Lu R."/>
            <person name="Zhang X."/>
            <person name="Li P."/>
            <person name="Qiu J."/>
            <person name="Olsen K.M."/>
            <person name="Qiu Y."/>
        </authorList>
    </citation>
    <scope>NUCLEOTIDE SEQUENCE</scope>
    <source>
        <strain evidence="2">NBL</strain>
    </source>
</reference>
<keyword evidence="1" id="KW-0472">Membrane</keyword>
<accession>A0AAE0BAE2</accession>